<dbReference type="Gene3D" id="3.40.50.150">
    <property type="entry name" value="Vaccinia Virus protein VP39"/>
    <property type="match status" value="1"/>
</dbReference>
<dbReference type="EMBL" id="BONE01000077">
    <property type="protein sequence ID" value="GIF77061.1"/>
    <property type="molecule type" value="Genomic_DNA"/>
</dbReference>
<evidence type="ECO:0000259" key="1">
    <source>
        <dbReference type="Pfam" id="PF08241"/>
    </source>
</evidence>
<dbReference type="Proteomes" id="UP000604117">
    <property type="component" value="Unassembled WGS sequence"/>
</dbReference>
<protein>
    <recommendedName>
        <fullName evidence="1">Methyltransferase type 11 domain-containing protein</fullName>
    </recommendedName>
</protein>
<dbReference type="CDD" id="cd02440">
    <property type="entry name" value="AdoMet_MTases"/>
    <property type="match status" value="1"/>
</dbReference>
<sequence length="357" mass="40347">MATAFCPQQKRYFCRTCATGADTVAGRFYGWDYHFAYRSPWTGDWQPSLEWLEFEGRHPGQADSAGRPVTAVAPELFYPRYPERPAQRLVADTLDINSMYELIAAQWSTVCGADGDETRRFFSDDSLFGLLGDVRDQDLVDLGCGTGYLSRKLADMGARVTGVDQSDAMLSIARRDESADLRAIRFLNASIADMHALDTDSFDAAVSNYVFHDLTDYEQAIREAYRVLRPGGRFVMVIAHPCFSCGPKRWEPTAADSPRQEDLRAFSVDRYFTRDSYVMDWDGFEPVPYLHRPLRDYWRAFRSAGFNVDEFDEPSLNDTGRAVLEPWQTAHADRIAPACVFKLSKPMKPVPADTGAK</sequence>
<accession>A0ABQ4D0M1</accession>
<evidence type="ECO:0000313" key="2">
    <source>
        <dbReference type="EMBL" id="GIF77061.1"/>
    </source>
</evidence>
<dbReference type="PANTHER" id="PTHR43861">
    <property type="entry name" value="TRANS-ACONITATE 2-METHYLTRANSFERASE-RELATED"/>
    <property type="match status" value="1"/>
</dbReference>
<proteinExistence type="predicted"/>
<dbReference type="SUPFAM" id="SSF53335">
    <property type="entry name" value="S-adenosyl-L-methionine-dependent methyltransferases"/>
    <property type="match status" value="1"/>
</dbReference>
<feature type="domain" description="Methyltransferase type 11" evidence="1">
    <location>
        <begin position="140"/>
        <end position="236"/>
    </location>
</feature>
<dbReference type="InterPro" id="IPR029063">
    <property type="entry name" value="SAM-dependent_MTases_sf"/>
</dbReference>
<dbReference type="PANTHER" id="PTHR43861:SF1">
    <property type="entry name" value="TRANS-ACONITATE 2-METHYLTRANSFERASE"/>
    <property type="match status" value="1"/>
</dbReference>
<dbReference type="Pfam" id="PF08241">
    <property type="entry name" value="Methyltransf_11"/>
    <property type="match status" value="1"/>
</dbReference>
<name>A0ABQ4D0M1_9ACTN</name>
<gene>
    <name evidence="2" type="ORF">Asi02nite_65790</name>
</gene>
<evidence type="ECO:0000313" key="3">
    <source>
        <dbReference type="Proteomes" id="UP000604117"/>
    </source>
</evidence>
<dbReference type="InterPro" id="IPR013216">
    <property type="entry name" value="Methyltransf_11"/>
</dbReference>
<organism evidence="2 3">
    <name type="scientific">Asanoa siamensis</name>
    <dbReference type="NCBI Taxonomy" id="926357"/>
    <lineage>
        <taxon>Bacteria</taxon>
        <taxon>Bacillati</taxon>
        <taxon>Actinomycetota</taxon>
        <taxon>Actinomycetes</taxon>
        <taxon>Micromonosporales</taxon>
        <taxon>Micromonosporaceae</taxon>
        <taxon>Asanoa</taxon>
    </lineage>
</organism>
<reference evidence="2 3" key="1">
    <citation type="submission" date="2021-01" db="EMBL/GenBank/DDBJ databases">
        <title>Whole genome shotgun sequence of Asanoa siamensis NBRC 107932.</title>
        <authorList>
            <person name="Komaki H."/>
            <person name="Tamura T."/>
        </authorList>
    </citation>
    <scope>NUCLEOTIDE SEQUENCE [LARGE SCALE GENOMIC DNA]</scope>
    <source>
        <strain evidence="2 3">NBRC 107932</strain>
    </source>
</reference>
<comment type="caution">
    <text evidence="2">The sequence shown here is derived from an EMBL/GenBank/DDBJ whole genome shotgun (WGS) entry which is preliminary data.</text>
</comment>
<keyword evidence="3" id="KW-1185">Reference proteome</keyword>
<dbReference type="RefSeq" id="WP_203717917.1">
    <property type="nucleotide sequence ID" value="NZ_BONE01000077.1"/>
</dbReference>